<name>A0A4Z1G9T2_9HELO</name>
<reference evidence="2 3" key="1">
    <citation type="submission" date="2017-12" db="EMBL/GenBank/DDBJ databases">
        <title>Comparative genomics of Botrytis spp.</title>
        <authorList>
            <person name="Valero-Jimenez C.A."/>
            <person name="Tapia P."/>
            <person name="Veloso J."/>
            <person name="Silva-Moreno E."/>
            <person name="Staats M."/>
            <person name="Valdes J.H."/>
            <person name="Van Kan J.A.L."/>
        </authorList>
    </citation>
    <scope>NUCLEOTIDE SEQUENCE [LARGE SCALE GENOMIC DNA]</scope>
    <source>
        <strain evidence="2 3">Bh0001</strain>
    </source>
</reference>
<feature type="region of interest" description="Disordered" evidence="1">
    <location>
        <begin position="1075"/>
        <end position="1112"/>
    </location>
</feature>
<feature type="compositionally biased region" description="Basic residues" evidence="1">
    <location>
        <begin position="1"/>
        <end position="14"/>
    </location>
</feature>
<accession>A0A4Z1G9T2</accession>
<comment type="caution">
    <text evidence="2">The sequence shown here is derived from an EMBL/GenBank/DDBJ whole genome shotgun (WGS) entry which is preliminary data.</text>
</comment>
<feature type="region of interest" description="Disordered" evidence="1">
    <location>
        <begin position="58"/>
        <end position="78"/>
    </location>
</feature>
<feature type="region of interest" description="Disordered" evidence="1">
    <location>
        <begin position="1382"/>
        <end position="1405"/>
    </location>
</feature>
<organism evidence="2 3">
    <name type="scientific">Botrytis hyacinthi</name>
    <dbReference type="NCBI Taxonomy" id="278943"/>
    <lineage>
        <taxon>Eukaryota</taxon>
        <taxon>Fungi</taxon>
        <taxon>Dikarya</taxon>
        <taxon>Ascomycota</taxon>
        <taxon>Pezizomycotina</taxon>
        <taxon>Leotiomycetes</taxon>
        <taxon>Helotiales</taxon>
        <taxon>Sclerotiniaceae</taxon>
        <taxon>Botrytis</taxon>
    </lineage>
</organism>
<proteinExistence type="predicted"/>
<keyword evidence="3" id="KW-1185">Reference proteome</keyword>
<feature type="compositionally biased region" description="Polar residues" evidence="1">
    <location>
        <begin position="58"/>
        <end position="75"/>
    </location>
</feature>
<feature type="region of interest" description="Disordered" evidence="1">
    <location>
        <begin position="1"/>
        <end position="38"/>
    </location>
</feature>
<dbReference type="EMBL" id="PQXK01000339">
    <property type="protein sequence ID" value="TGO32210.1"/>
    <property type="molecule type" value="Genomic_DNA"/>
</dbReference>
<evidence type="ECO:0000256" key="1">
    <source>
        <dbReference type="SAM" id="MobiDB-lite"/>
    </source>
</evidence>
<gene>
    <name evidence="2" type="ORF">BHYA_0339g00010</name>
</gene>
<feature type="compositionally biased region" description="Polar residues" evidence="1">
    <location>
        <begin position="18"/>
        <end position="38"/>
    </location>
</feature>
<sequence length="1501" mass="160763">MASKSAPRKLRKKAPPLSFSTASIGTSPSQGSAAASLTSPSQLVLGYSAGQLIRTPPVTSSFNIEDRQSPGSPTPRSRIASEVASTMAATIASPQPRARVNQTYHALGNKADLSHFANSHSHSHSPFANAESSLSDLANRETAHAGEIPVAKMATLNVGDGDALADNLMGETSTLLATNMATVVSAPQVISNSNAKDLGRDNILNLPRKEGNRETHPASLGETPVTTAQEPLLTTNSEFPTNTDANKQQWKAAVKANNPPRNPFNLSIPPPQVHRRTASQGIQGIPSSNTHSGIALSNAYTQMVESVEKANGTQANANIQPPTMTTCRNPFSGPSGVAAAPDFEANFAEMMATLENSKPGDLMGGMGGSGLLARASSSAVGAMMRRGFEDVAKDGLGMQSVNLPTVQDTMVGNGSRDGGMLMGGKGNTLGCSEVVQLRSPFQTSMQMQPMNHPTAQETMMDVGSQASRTSSVVQVKTPDRSSAIQMRSPFQTSMQRSTHSTTQHHITNDGNLFEGTSLSKGQQIRADPLLGSNFPITTQMHQSGGQGDVMNNGGYNSGVQDDNASSSDIIGDFAREYGSANHNAWLTADMKNSSIQDNPAASMIGASPSTHANTRMDMVGSSTQKPLSKVVSRPMDGVLLTGSSHGNLSSVSGGYNMNFAPNTSSQVMSGALASGLGLGPDTNTHQQSSPQKVIRQMSATSVHGHTPNSSMGSGFGHMGSQILNSPNHPVHSVLDLRRSTTPTQSVINHSNAGSPAAVNAIARSTRSNYMTLATPEISFDNTVPNPLHPASFHLDTPIFSARNPLHPPSFHQPTPRAPWPTLRVPIPPNPAVSGNTPGYFEPTQISSSQENANANTNLMNLKRDMLMQFNPAFQQHQFMLNQKSQNNIQSPQQFHHPMQLDQFEAMMNQASMENEADERGNQANIQGYTPPFSPPVSILNTLLSHRVSRFENFQPLTQDAIEPLRLCQVAAGINSSLQAYNLNSPMPFDGKPAPRLPNYLTPDHRSKKIVDLDDRPLAVNKLTVGENFECDFCTGTPNLGGIDRYNHNFIEIWGPAGREWCAGCKRTGKHTVAAALPEKNEHNKKGKRPAQEPAGCGPAPKRPIRSSSISSTKTTCSATAATAGYDRYAPLSEESNVFGDPLEILSPIDNMLINPFMHNLTCRGAAYRQLDLDKTKICLACKLRKMEIVRHGCHEEFTHIVAVNMDTQGQVGYAGQVLGAELRNGEGALGLGAAEGSLADLRFDVGRDLSEGNMTVEEINSIVNVGLSAGGVQVGSGSMNSGGMNLSSMQSGSIGMNTGIQSTSAQKNSTNSRRNSIVNTHTEPRLSSHIDFDLDSDLYCDMNSILNSSMDSMFGNDDFSWGKSGWLSSHISSTSNSAVLLPTPTTTSSIHTPCPRDETHDHHTHMNRLPHRPISKSCMICPASSIFLCDGCPLTLCEKCRYRLRDARGWLNNLIYSNGVNHNRNDAFLLRSDDGGYHDYGKFWPVPAHVNRNGVFGDGRC</sequence>
<dbReference type="Proteomes" id="UP000297814">
    <property type="component" value="Unassembled WGS sequence"/>
</dbReference>
<evidence type="ECO:0000313" key="3">
    <source>
        <dbReference type="Proteomes" id="UP000297814"/>
    </source>
</evidence>
<evidence type="ECO:0000313" key="2">
    <source>
        <dbReference type="EMBL" id="TGO32210.1"/>
    </source>
</evidence>
<protein>
    <submittedName>
        <fullName evidence="2">Uncharacterized protein</fullName>
    </submittedName>
</protein>